<dbReference type="AlphaFoldDB" id="A0A6A6YFM6"/>
<gene>
    <name evidence="2 4" type="ORF">BDZ99DRAFT_83701</name>
</gene>
<reference evidence="2 4" key="1">
    <citation type="journal article" date="2020" name="Stud. Mycol.">
        <title>101 Dothideomycetes genomes: a test case for predicting lifestyles and emergence of pathogens.</title>
        <authorList>
            <person name="Haridas S."/>
            <person name="Albert R."/>
            <person name="Binder M."/>
            <person name="Bloem J."/>
            <person name="Labutti K."/>
            <person name="Salamov A."/>
            <person name="Andreopoulos B."/>
            <person name="Baker S."/>
            <person name="Barry K."/>
            <person name="Bills G."/>
            <person name="Bluhm B."/>
            <person name="Cannon C."/>
            <person name="Castanera R."/>
            <person name="Culley D."/>
            <person name="Daum C."/>
            <person name="Ezra D."/>
            <person name="Gonzalez J."/>
            <person name="Henrissat B."/>
            <person name="Kuo A."/>
            <person name="Liang C."/>
            <person name="Lipzen A."/>
            <person name="Lutzoni F."/>
            <person name="Magnuson J."/>
            <person name="Mondo S."/>
            <person name="Nolan M."/>
            <person name="Ohm R."/>
            <person name="Pangilinan J."/>
            <person name="Park H.-J."/>
            <person name="Ramirez L."/>
            <person name="Alfaro M."/>
            <person name="Sun H."/>
            <person name="Tritt A."/>
            <person name="Yoshinaga Y."/>
            <person name="Zwiers L.-H."/>
            <person name="Turgeon B."/>
            <person name="Goodwin S."/>
            <person name="Spatafora J."/>
            <person name="Crous P."/>
            <person name="Grigoriev I."/>
        </authorList>
    </citation>
    <scope>NUCLEOTIDE SEQUENCE</scope>
    <source>
        <strain evidence="2 4">CBS 304.34</strain>
    </source>
</reference>
<dbReference type="EMBL" id="MU003706">
    <property type="protein sequence ID" value="KAF2806687.1"/>
    <property type="molecule type" value="Genomic_DNA"/>
</dbReference>
<dbReference type="InterPro" id="IPR015069">
    <property type="entry name" value="2H-PEstase_DUF1868"/>
</dbReference>
<evidence type="ECO:0000313" key="3">
    <source>
        <dbReference type="Proteomes" id="UP000504636"/>
    </source>
</evidence>
<keyword evidence="3" id="KW-1185">Reference proteome</keyword>
<sequence length="229" mass="26315">MRDLYPSTVPIKYDPDGNAQAYVGNSIICPLSPSSLLYGSLLDLHEKLRNSSLSHLFAKDALMEPAHWHVTVFIGARDKIRSKGYWPKDVPSDMPQNEVLELLTDKLGKFDLQCDPPYRMRVSGPGHTNYSVSIYLTPETAEEEERLKDLRNRLSDHLGIRHPEHDRFKFHLTLAYLLRWLDDGQKQELDALLQEHFKTMPAQVELGGPTFCTFQDMKAWKPVLQLKTL</sequence>
<dbReference type="Gene3D" id="3.90.1140.10">
    <property type="entry name" value="Cyclic phosphodiesterase"/>
    <property type="match status" value="1"/>
</dbReference>
<evidence type="ECO:0000313" key="2">
    <source>
        <dbReference type="EMBL" id="KAF2806687.1"/>
    </source>
</evidence>
<organism evidence="2">
    <name type="scientific">Mytilinidion resinicola</name>
    <dbReference type="NCBI Taxonomy" id="574789"/>
    <lineage>
        <taxon>Eukaryota</taxon>
        <taxon>Fungi</taxon>
        <taxon>Dikarya</taxon>
        <taxon>Ascomycota</taxon>
        <taxon>Pezizomycotina</taxon>
        <taxon>Dothideomycetes</taxon>
        <taxon>Pleosporomycetidae</taxon>
        <taxon>Mytilinidiales</taxon>
        <taxon>Mytilinidiaceae</taxon>
        <taxon>Mytilinidion</taxon>
    </lineage>
</organism>
<evidence type="ECO:0000259" key="1">
    <source>
        <dbReference type="Pfam" id="PF08975"/>
    </source>
</evidence>
<reference evidence="4" key="2">
    <citation type="submission" date="2020-04" db="EMBL/GenBank/DDBJ databases">
        <authorList>
            <consortium name="NCBI Genome Project"/>
        </authorList>
    </citation>
    <scope>NUCLEOTIDE SEQUENCE</scope>
    <source>
        <strain evidence="4">CBS 304.34</strain>
    </source>
</reference>
<dbReference type="Proteomes" id="UP000504636">
    <property type="component" value="Unplaced"/>
</dbReference>
<dbReference type="OrthoDB" id="2877829at2759"/>
<dbReference type="InterPro" id="IPR009097">
    <property type="entry name" value="Cyclic_Pdiesterase"/>
</dbReference>
<dbReference type="RefSeq" id="XP_033573651.1">
    <property type="nucleotide sequence ID" value="XM_033728945.1"/>
</dbReference>
<dbReference type="Pfam" id="PF08975">
    <property type="entry name" value="2H-phosphodiest"/>
    <property type="match status" value="1"/>
</dbReference>
<protein>
    <recommendedName>
        <fullName evidence="1">DUF1868 domain-containing protein</fullName>
    </recommendedName>
</protein>
<reference evidence="4" key="3">
    <citation type="submission" date="2025-04" db="UniProtKB">
        <authorList>
            <consortium name="RefSeq"/>
        </authorList>
    </citation>
    <scope>IDENTIFICATION</scope>
    <source>
        <strain evidence="4">CBS 304.34</strain>
    </source>
</reference>
<dbReference type="SUPFAM" id="SSF55144">
    <property type="entry name" value="LigT-like"/>
    <property type="match status" value="1"/>
</dbReference>
<accession>A0A6A6YFM6</accession>
<name>A0A6A6YFM6_9PEZI</name>
<proteinExistence type="predicted"/>
<evidence type="ECO:0000313" key="4">
    <source>
        <dbReference type="RefSeq" id="XP_033573651.1"/>
    </source>
</evidence>
<dbReference type="GeneID" id="54469838"/>
<feature type="domain" description="DUF1868" evidence="1">
    <location>
        <begin position="12"/>
        <end position="125"/>
    </location>
</feature>